<proteinExistence type="predicted"/>
<evidence type="ECO:0000313" key="2">
    <source>
        <dbReference type="Proteomes" id="UP000273143"/>
    </source>
</evidence>
<accession>A0A3Q9JJ40</accession>
<sequence>MSDRFLTKEQVSEKVGLAVSTIYKYMKLGEFPKQHKIIGGKSARWSENQINEWIEEQIKNNAA</sequence>
<evidence type="ECO:0000313" key="1">
    <source>
        <dbReference type="EMBL" id="AZS50692.1"/>
    </source>
</evidence>
<dbReference type="Proteomes" id="UP000273143">
    <property type="component" value="Chromosome"/>
</dbReference>
<keyword evidence="2" id="KW-1185">Reference proteome</keyword>
<dbReference type="AlphaFoldDB" id="A0A3Q9JJ40"/>
<dbReference type="Pfam" id="PF05930">
    <property type="entry name" value="Phage_AlpA"/>
    <property type="match status" value="1"/>
</dbReference>
<reference evidence="2" key="1">
    <citation type="submission" date="2018-06" db="EMBL/GenBank/DDBJ databases">
        <title>Complete genome of Pseudomonas insecticola strain QZS01.</title>
        <authorList>
            <person name="Wang J."/>
            <person name="Su Q."/>
        </authorList>
    </citation>
    <scope>NUCLEOTIDE SEQUENCE [LARGE SCALE GENOMIC DNA]</scope>
    <source>
        <strain evidence="2">QZS01</strain>
    </source>
</reference>
<dbReference type="SUPFAM" id="SSF46955">
    <property type="entry name" value="Putative DNA-binding domain"/>
    <property type="match status" value="1"/>
</dbReference>
<dbReference type="RefSeq" id="WP_127163238.1">
    <property type="nucleotide sequence ID" value="NZ_CP029822.1"/>
</dbReference>
<name>A0A3Q9JJ40_9GAMM</name>
<dbReference type="Gene3D" id="1.10.238.160">
    <property type="match status" value="1"/>
</dbReference>
<dbReference type="EMBL" id="CP029822">
    <property type="protein sequence ID" value="AZS50692.1"/>
    <property type="molecule type" value="Genomic_DNA"/>
</dbReference>
<gene>
    <name evidence="1" type="ORF">DM558_07820</name>
</gene>
<dbReference type="InterPro" id="IPR010260">
    <property type="entry name" value="AlpA"/>
</dbReference>
<organism evidence="1 2">
    <name type="scientific">Entomomonas moraniae</name>
    <dbReference type="NCBI Taxonomy" id="2213226"/>
    <lineage>
        <taxon>Bacteria</taxon>
        <taxon>Pseudomonadati</taxon>
        <taxon>Pseudomonadota</taxon>
        <taxon>Gammaproteobacteria</taxon>
        <taxon>Pseudomonadales</taxon>
        <taxon>Pseudomonadaceae</taxon>
        <taxon>Entomomonas</taxon>
    </lineage>
</organism>
<dbReference type="InterPro" id="IPR009061">
    <property type="entry name" value="DNA-bd_dom_put_sf"/>
</dbReference>
<protein>
    <submittedName>
        <fullName evidence="1">AlpA family phage regulatory protein</fullName>
    </submittedName>
</protein>
<dbReference type="KEGG" id="emo:DM558_07820"/>